<evidence type="ECO:0000259" key="3">
    <source>
        <dbReference type="Pfam" id="PF01156"/>
    </source>
</evidence>
<keyword evidence="6" id="KW-1185">Reference proteome</keyword>
<dbReference type="EMBL" id="WMBE01000006">
    <property type="protein sequence ID" value="MDG0868016.1"/>
    <property type="molecule type" value="Genomic_DNA"/>
</dbReference>
<dbReference type="InterPro" id="IPR036452">
    <property type="entry name" value="Ribo_hydro-like"/>
</dbReference>
<evidence type="ECO:0000313" key="6">
    <source>
        <dbReference type="Proteomes" id="UP001219901"/>
    </source>
</evidence>
<keyword evidence="2" id="KW-0326">Glycosidase</keyword>
<evidence type="ECO:0000313" key="5">
    <source>
        <dbReference type="EMBL" id="WFG40821.1"/>
    </source>
</evidence>
<name>A0AAJ6CT22_9CHLR</name>
<dbReference type="EMBL" id="CP046147">
    <property type="protein sequence ID" value="WFG40821.1"/>
    <property type="molecule type" value="Genomic_DNA"/>
</dbReference>
<dbReference type="GO" id="GO:0008477">
    <property type="term" value="F:purine nucleosidase activity"/>
    <property type="evidence" value="ECO:0007669"/>
    <property type="project" value="TreeGrafter"/>
</dbReference>
<dbReference type="Proteomes" id="UP001219901">
    <property type="component" value="Chromosome"/>
</dbReference>
<dbReference type="PANTHER" id="PTHR12304">
    <property type="entry name" value="INOSINE-URIDINE PREFERRING NUCLEOSIDE HYDROLASE"/>
    <property type="match status" value="1"/>
</dbReference>
<reference evidence="6" key="3">
    <citation type="submission" date="2023-06" db="EMBL/GenBank/DDBJ databases">
        <title>Pangenomics reveal diversification of enzyme families and niche specialization in globally abundant SAR202 bacteria.</title>
        <authorList>
            <person name="Saw J.H.W."/>
        </authorList>
    </citation>
    <scope>NUCLEOTIDE SEQUENCE [LARGE SCALE GENOMIC DNA]</scope>
    <source>
        <strain evidence="6">JH1073</strain>
    </source>
</reference>
<reference evidence="5" key="2">
    <citation type="journal article" date="2023" name="Nat. Commun.">
        <title>Cultivation of marine bacteria of the SAR202 clade.</title>
        <authorList>
            <person name="Lim Y."/>
            <person name="Seo J.H."/>
            <person name="Giovannoni S.J."/>
            <person name="Kang I."/>
            <person name="Cho J.C."/>
        </authorList>
    </citation>
    <scope>NUCLEOTIDE SEQUENCE</scope>
    <source>
        <strain evidence="5">JH1073</strain>
    </source>
</reference>
<dbReference type="GO" id="GO:0006152">
    <property type="term" value="P:purine nucleoside catabolic process"/>
    <property type="evidence" value="ECO:0007669"/>
    <property type="project" value="TreeGrafter"/>
</dbReference>
<protein>
    <submittedName>
        <fullName evidence="5">Nucleoside hydrolase</fullName>
    </submittedName>
</protein>
<evidence type="ECO:0000313" key="7">
    <source>
        <dbReference type="Proteomes" id="UP001321249"/>
    </source>
</evidence>
<accession>A0AAJ6CT22</accession>
<feature type="domain" description="Inosine/uridine-preferring nucleoside hydrolase" evidence="3">
    <location>
        <begin position="3"/>
        <end position="282"/>
    </location>
</feature>
<evidence type="ECO:0000256" key="1">
    <source>
        <dbReference type="ARBA" id="ARBA00022801"/>
    </source>
</evidence>
<dbReference type="Proteomes" id="UP001321249">
    <property type="component" value="Unassembled WGS sequence"/>
</dbReference>
<dbReference type="PANTHER" id="PTHR12304:SF46">
    <property type="entry name" value="INOSINE-ADENOSINE-GUANOSINE-NUCLEOSIDE HYDROLASE"/>
    <property type="match status" value="1"/>
</dbReference>
<dbReference type="GO" id="GO:0005829">
    <property type="term" value="C:cytosol"/>
    <property type="evidence" value="ECO:0007669"/>
    <property type="project" value="TreeGrafter"/>
</dbReference>
<evidence type="ECO:0000313" key="4">
    <source>
        <dbReference type="EMBL" id="MDG0868016.1"/>
    </source>
</evidence>
<dbReference type="Pfam" id="PF01156">
    <property type="entry name" value="IU_nuc_hydro"/>
    <property type="match status" value="1"/>
</dbReference>
<sequence>MKVIFDTDIGSDIDDAVALAYLLAQPRCELLGVTTVSGQPIERAKLVSAICKTADRSIPIIPGNENRLDGPTRQPNVPQSSVLPNWAHESSFERTDAVEFMAETIRNNPNEVVLLAVGPMTNVARLFKEHPDTASLLKSLHMMIGRFSDADNLPTSEWNAHCDPAAAHIVYTTEAPNHTSIGLDVTHQVSMDSKQVKEHFQHPLLKPVYEMSKVWFSERDELRFHDPLAAVALFDESVCEYENGTAIVKRTSDRDDGQTVWIPDAKGPHRVGKTVDAAQFFDSYFSVFE</sequence>
<proteinExistence type="predicted"/>
<dbReference type="InterPro" id="IPR001910">
    <property type="entry name" value="Inosine/uridine_hydrolase_dom"/>
</dbReference>
<organism evidence="5 6">
    <name type="scientific">Candidatus Lucifugimonas marina</name>
    <dbReference type="NCBI Taxonomy" id="3038979"/>
    <lineage>
        <taxon>Bacteria</taxon>
        <taxon>Bacillati</taxon>
        <taxon>Chloroflexota</taxon>
        <taxon>Dehalococcoidia</taxon>
        <taxon>SAR202 cluster</taxon>
        <taxon>Candidatus Lucifugimonadales</taxon>
        <taxon>Candidatus Lucifugimonadaceae</taxon>
        <taxon>Candidatus Lucifugimonas</taxon>
    </lineage>
</organism>
<dbReference type="SUPFAM" id="SSF53590">
    <property type="entry name" value="Nucleoside hydrolase"/>
    <property type="match status" value="1"/>
</dbReference>
<gene>
    <name evidence="4" type="ORF">GKO46_13190</name>
    <name evidence="5" type="ORF">GKO48_12765</name>
</gene>
<dbReference type="AlphaFoldDB" id="A0AAJ6CT22"/>
<evidence type="ECO:0000256" key="2">
    <source>
        <dbReference type="ARBA" id="ARBA00023295"/>
    </source>
</evidence>
<reference evidence="6 7" key="1">
    <citation type="submission" date="2019-11" db="EMBL/GenBank/DDBJ databases">
        <authorList>
            <person name="Cho J.-C."/>
        </authorList>
    </citation>
    <scope>NUCLEOTIDE SEQUENCE [LARGE SCALE GENOMIC DNA]</scope>
    <source>
        <strain evidence="5 6">JH1073</strain>
        <strain evidence="4 7">JH702</strain>
    </source>
</reference>
<dbReference type="Gene3D" id="3.90.245.10">
    <property type="entry name" value="Ribonucleoside hydrolase-like"/>
    <property type="match status" value="1"/>
</dbReference>
<keyword evidence="1 5" id="KW-0378">Hydrolase</keyword>
<dbReference type="InterPro" id="IPR023186">
    <property type="entry name" value="IUNH"/>
</dbReference>